<evidence type="ECO:0000313" key="10">
    <source>
        <dbReference type="Proteomes" id="UP001438707"/>
    </source>
</evidence>
<dbReference type="Gene3D" id="3.20.20.140">
    <property type="entry name" value="Metal-dependent hydrolases"/>
    <property type="match status" value="1"/>
</dbReference>
<dbReference type="Pfam" id="PF01979">
    <property type="entry name" value="Amidohydro_1"/>
    <property type="match status" value="1"/>
</dbReference>
<evidence type="ECO:0000256" key="2">
    <source>
        <dbReference type="ARBA" id="ARBA00005631"/>
    </source>
</evidence>
<comment type="caution">
    <text evidence="9">The sequence shown here is derived from an EMBL/GenBank/DDBJ whole genome shotgun (WGS) entry which is preliminary data.</text>
</comment>
<evidence type="ECO:0000256" key="7">
    <source>
        <dbReference type="ARBA" id="ARBA00022975"/>
    </source>
</evidence>
<name>A0AAW1S2D2_9CHLO</name>
<dbReference type="GO" id="GO:0004151">
    <property type="term" value="F:dihydroorotase activity"/>
    <property type="evidence" value="ECO:0007669"/>
    <property type="project" value="UniProtKB-EC"/>
</dbReference>
<evidence type="ECO:0000256" key="6">
    <source>
        <dbReference type="ARBA" id="ARBA00022833"/>
    </source>
</evidence>
<dbReference type="CDD" id="cd01294">
    <property type="entry name" value="DHOase"/>
    <property type="match status" value="1"/>
</dbReference>
<evidence type="ECO:0000256" key="3">
    <source>
        <dbReference type="ARBA" id="ARBA00012860"/>
    </source>
</evidence>
<dbReference type="NCBIfam" id="TIGR00856">
    <property type="entry name" value="pyrC_dimer"/>
    <property type="match status" value="1"/>
</dbReference>
<dbReference type="GO" id="GO:0006221">
    <property type="term" value="P:pyrimidine nucleotide biosynthetic process"/>
    <property type="evidence" value="ECO:0007669"/>
    <property type="project" value="UniProtKB-KW"/>
</dbReference>
<comment type="pathway">
    <text evidence="1">Pyrimidine metabolism; UMP biosynthesis via de novo pathway; (S)-dihydroorotate from bicarbonate: step 3/3.</text>
</comment>
<dbReference type="Proteomes" id="UP001438707">
    <property type="component" value="Unassembled WGS sequence"/>
</dbReference>
<protein>
    <recommendedName>
        <fullName evidence="3">dihydroorotase</fullName>
        <ecNumber evidence="3">3.5.2.3</ecNumber>
    </recommendedName>
</protein>
<comment type="similarity">
    <text evidence="2">Belongs to the metallo-dependent hydrolases superfamily. DHOase family. Class II DHOase subfamily.</text>
</comment>
<dbReference type="GO" id="GO:0046872">
    <property type="term" value="F:metal ion binding"/>
    <property type="evidence" value="ECO:0007669"/>
    <property type="project" value="UniProtKB-KW"/>
</dbReference>
<keyword evidence="10" id="KW-1185">Reference proteome</keyword>
<keyword evidence="4" id="KW-0479">Metal-binding</keyword>
<keyword evidence="5" id="KW-0378">Hydrolase</keyword>
<dbReference type="PROSITE" id="PS00483">
    <property type="entry name" value="DIHYDROOROTASE_2"/>
    <property type="match status" value="1"/>
</dbReference>
<dbReference type="GO" id="GO:0009507">
    <property type="term" value="C:chloroplast"/>
    <property type="evidence" value="ECO:0007669"/>
    <property type="project" value="TreeGrafter"/>
</dbReference>
<feature type="domain" description="Amidohydrolase-related" evidence="8">
    <location>
        <begin position="58"/>
        <end position="355"/>
    </location>
</feature>
<evidence type="ECO:0000256" key="4">
    <source>
        <dbReference type="ARBA" id="ARBA00022723"/>
    </source>
</evidence>
<accession>A0AAW1S2D2</accession>
<keyword evidence="7" id="KW-0665">Pyrimidine biosynthesis</keyword>
<dbReference type="AlphaFoldDB" id="A0AAW1S2D2"/>
<keyword evidence="6" id="KW-0862">Zinc</keyword>
<dbReference type="PANTHER" id="PTHR43137">
    <property type="entry name" value="DIHYDROOROTASE"/>
    <property type="match status" value="1"/>
</dbReference>
<reference evidence="9 10" key="1">
    <citation type="journal article" date="2024" name="Nat. Commun.">
        <title>Phylogenomics reveals the evolutionary origins of lichenization in chlorophyte algae.</title>
        <authorList>
            <person name="Puginier C."/>
            <person name="Libourel C."/>
            <person name="Otte J."/>
            <person name="Skaloud P."/>
            <person name="Haon M."/>
            <person name="Grisel S."/>
            <person name="Petersen M."/>
            <person name="Berrin J.G."/>
            <person name="Delaux P.M."/>
            <person name="Dal Grande F."/>
            <person name="Keller J."/>
        </authorList>
    </citation>
    <scope>NUCLEOTIDE SEQUENCE [LARGE SCALE GENOMIC DNA]</scope>
    <source>
        <strain evidence="9 10">SAG 2145</strain>
    </source>
</reference>
<organism evidence="9 10">
    <name type="scientific">Apatococcus lobatus</name>
    <dbReference type="NCBI Taxonomy" id="904363"/>
    <lineage>
        <taxon>Eukaryota</taxon>
        <taxon>Viridiplantae</taxon>
        <taxon>Chlorophyta</taxon>
        <taxon>core chlorophytes</taxon>
        <taxon>Trebouxiophyceae</taxon>
        <taxon>Chlorellales</taxon>
        <taxon>Chlorellaceae</taxon>
        <taxon>Apatococcus</taxon>
    </lineage>
</organism>
<evidence type="ECO:0000313" key="9">
    <source>
        <dbReference type="EMBL" id="KAK9840252.1"/>
    </source>
</evidence>
<proteinExistence type="inferred from homology"/>
<dbReference type="InterPro" id="IPR002195">
    <property type="entry name" value="Dihydroorotase_CS"/>
</dbReference>
<gene>
    <name evidence="9" type="ORF">WJX74_006207</name>
</gene>
<dbReference type="InterPro" id="IPR006680">
    <property type="entry name" value="Amidohydro-rel"/>
</dbReference>
<dbReference type="SUPFAM" id="SSF51556">
    <property type="entry name" value="Metallo-dependent hydrolases"/>
    <property type="match status" value="1"/>
</dbReference>
<evidence type="ECO:0000256" key="5">
    <source>
        <dbReference type="ARBA" id="ARBA00022801"/>
    </source>
</evidence>
<dbReference type="EMBL" id="JALJOS010000004">
    <property type="protein sequence ID" value="KAK9840252.1"/>
    <property type="molecule type" value="Genomic_DNA"/>
</dbReference>
<dbReference type="EC" id="3.5.2.3" evidence="3"/>
<dbReference type="InterPro" id="IPR004721">
    <property type="entry name" value="DHOdimr"/>
</dbReference>
<dbReference type="InterPro" id="IPR032466">
    <property type="entry name" value="Metal_Hydrolase"/>
</dbReference>
<evidence type="ECO:0000256" key="1">
    <source>
        <dbReference type="ARBA" id="ARBA00004880"/>
    </source>
</evidence>
<sequence length="401" mass="43486">MARITLDRRIYGLGLRVSSPAGKLLAAGTCKQMMTACQRSGMQGYSSKQQLTITQPDDWHVHFRQQERLSLTVPLTSQQFRRAVIMPNLVPPITSAKQALNYKQEILQHVPDGTSFQPLMTLYLTDDTTAEDVAAAKDAGIIAYKLYPAGATTNSASGVTNPTKCLSALQAMSKAGLPLLIHGEVTDPSVDFFDRERVFIERILRPVMDSVPDLRVVLEHITTADAAEFVQNGPDHLGATITPQHMLFNRNSLFVGGLRPHLFCLPILKRERHREAVLAAATSGSPKFFLGTDSAPHAQTDKECACGCAGVFSAPVAMEAYAMAFESVGALDKLEGFASFHGPDFYGLPRNNSTLTLLKEEKTVPNSCLLGSRAAAGSSATLKVIPLFAGQTIPWQVQTSQ</sequence>
<dbReference type="HAMAP" id="MF_00219">
    <property type="entry name" value="PyrC_classII"/>
    <property type="match status" value="1"/>
</dbReference>
<dbReference type="GO" id="GO:0006207">
    <property type="term" value="P:'de novo' pyrimidine nucleobase biosynthetic process"/>
    <property type="evidence" value="ECO:0007669"/>
    <property type="project" value="TreeGrafter"/>
</dbReference>
<dbReference type="PANTHER" id="PTHR43137:SF1">
    <property type="entry name" value="DIHYDROOROTASE"/>
    <property type="match status" value="1"/>
</dbReference>
<evidence type="ECO:0000259" key="8">
    <source>
        <dbReference type="Pfam" id="PF01979"/>
    </source>
</evidence>